<evidence type="ECO:0000313" key="2">
    <source>
        <dbReference type="Proteomes" id="UP000041770"/>
    </source>
</evidence>
<organism evidence="1 2">
    <name type="scientific">Vibrio cholerae</name>
    <dbReference type="NCBI Taxonomy" id="666"/>
    <lineage>
        <taxon>Bacteria</taxon>
        <taxon>Pseudomonadati</taxon>
        <taxon>Pseudomonadota</taxon>
        <taxon>Gammaproteobacteria</taxon>
        <taxon>Vibrionales</taxon>
        <taxon>Vibrionaceae</taxon>
        <taxon>Vibrio</taxon>
    </lineage>
</organism>
<gene>
    <name evidence="1" type="ORF">ERS013200_03908</name>
</gene>
<reference evidence="1 2" key="1">
    <citation type="submission" date="2015-07" db="EMBL/GenBank/DDBJ databases">
        <authorList>
            <consortium name="Pathogen Informatics"/>
        </authorList>
    </citation>
    <scope>NUCLEOTIDE SEQUENCE [LARGE SCALE GENOMIC DNA]</scope>
    <source>
        <strain evidence="1 2">A316</strain>
    </source>
</reference>
<protein>
    <submittedName>
        <fullName evidence="1">Uncharacterized protein</fullName>
    </submittedName>
</protein>
<accession>A0A656ASP9</accession>
<evidence type="ECO:0000313" key="1">
    <source>
        <dbReference type="EMBL" id="CSD33212.1"/>
    </source>
</evidence>
<proteinExistence type="predicted"/>
<sequence length="85" mass="8648">MSLGSCSAKNASMFATCCCQSPCSISDKLALATAQASGLPIKVGPCIKQPASPAQTVSATCWVVRVADSVMYPPVSALPTQRISG</sequence>
<name>A0A656ASP9_VIBCL</name>
<dbReference type="Proteomes" id="UP000041770">
    <property type="component" value="Unassembled WGS sequence"/>
</dbReference>
<dbReference type="AlphaFoldDB" id="A0A656ASP9"/>
<dbReference type="EMBL" id="CWQY01000051">
    <property type="protein sequence ID" value="CSD33212.1"/>
    <property type="molecule type" value="Genomic_DNA"/>
</dbReference>